<gene>
    <name evidence="1" type="ORF">CATMQ487_33030</name>
</gene>
<reference evidence="1" key="1">
    <citation type="submission" date="2022-04" db="EMBL/GenBank/DDBJ databases">
        <title>Whole genome sequence of Sphaerotilus sp. FB-5.</title>
        <authorList>
            <person name="Takeda M."/>
            <person name="Narihara S."/>
            <person name="Akimoto M."/>
            <person name="Akimoto R."/>
            <person name="Nishiyashiki S."/>
            <person name="Murakami T."/>
        </authorList>
    </citation>
    <scope>NUCLEOTIDE SEQUENCE</scope>
    <source>
        <strain evidence="1">FB-5</strain>
    </source>
</reference>
<protein>
    <submittedName>
        <fullName evidence="1">Uncharacterized protein</fullName>
    </submittedName>
</protein>
<name>A0ABN6PQI4_9BURK</name>
<dbReference type="EMBL" id="AP025730">
    <property type="protein sequence ID" value="BDI06333.1"/>
    <property type="molecule type" value="Genomic_DNA"/>
</dbReference>
<keyword evidence="2" id="KW-1185">Reference proteome</keyword>
<evidence type="ECO:0000313" key="2">
    <source>
        <dbReference type="Proteomes" id="UP001057498"/>
    </source>
</evidence>
<evidence type="ECO:0000313" key="1">
    <source>
        <dbReference type="EMBL" id="BDI06333.1"/>
    </source>
</evidence>
<dbReference type="RefSeq" id="WP_251969616.1">
    <property type="nucleotide sequence ID" value="NZ_AP025730.1"/>
</dbReference>
<sequence>MHALSDPRSLLANAAAPTAAPLPAAPGAAGPESAISARMADVPAPMLPAYVAQRLDDASLLAGVPIRYLVPDPRLLQTPGDHTSSEALRFFHIDAAWISALRRGLLSAASPDGREFVDVAVPVGHTGVILSSSIVRLYPALRVRAWTGVVADGQDPDDPASGATPVGLLRAERLTPSVLVCVFARSPDLVVFEEPHAQVRLGAHGGTPGQVAVALRDNTGAFTNPAAPVLVDVPMRGVVSDGVVDVAVLASRLGAALSTALPSTRRPPDPSASSAGLALQLMQAPGRQRYRRSTT</sequence>
<proteinExistence type="predicted"/>
<organism evidence="1 2">
    <name type="scientific">Sphaerotilus microaerophilus</name>
    <dbReference type="NCBI Taxonomy" id="2914710"/>
    <lineage>
        <taxon>Bacteria</taxon>
        <taxon>Pseudomonadati</taxon>
        <taxon>Pseudomonadota</taxon>
        <taxon>Betaproteobacteria</taxon>
        <taxon>Burkholderiales</taxon>
        <taxon>Sphaerotilaceae</taxon>
        <taxon>Sphaerotilus</taxon>
    </lineage>
</organism>
<accession>A0ABN6PQI4</accession>
<dbReference type="Proteomes" id="UP001057498">
    <property type="component" value="Chromosome"/>
</dbReference>